<sequence length="232" mass="24573">TLWKRLNEQRRCHDPRPLALLFRGGGRELSAAGGCGHFLLLTGQSLSFLSPACILALPAEECVARLVLVPTPPQASLPLAPTLAYTMRRYTAMLLGLGAVTPAAASAISGSERSCATPQETDSAQMAAQQLLMGFSPKPTPAPQPRGVFGRMDLMPRLEGYTMGPATCGFVQSNGNSFTCVANTATCASVDGYIGCCQPNQPCTRIQTVCVDYAASQAGKCELLSDFHTVCW</sequence>
<organism evidence="1 2">
    <name type="scientific">Tolypocladium ophioglossoides (strain CBS 100239)</name>
    <name type="common">Snaketongue truffleclub</name>
    <name type="synonym">Elaphocordyceps ophioglossoides</name>
    <dbReference type="NCBI Taxonomy" id="1163406"/>
    <lineage>
        <taxon>Eukaryota</taxon>
        <taxon>Fungi</taxon>
        <taxon>Dikarya</taxon>
        <taxon>Ascomycota</taxon>
        <taxon>Pezizomycotina</taxon>
        <taxon>Sordariomycetes</taxon>
        <taxon>Hypocreomycetidae</taxon>
        <taxon>Hypocreales</taxon>
        <taxon>Ophiocordycipitaceae</taxon>
        <taxon>Tolypocladium</taxon>
    </lineage>
</organism>
<evidence type="ECO:0000313" key="1">
    <source>
        <dbReference type="EMBL" id="KND95174.1"/>
    </source>
</evidence>
<dbReference type="STRING" id="1163406.A0A0L0NMB9"/>
<proteinExistence type="predicted"/>
<keyword evidence="2" id="KW-1185">Reference proteome</keyword>
<dbReference type="Proteomes" id="UP000036947">
    <property type="component" value="Unassembled WGS sequence"/>
</dbReference>
<name>A0A0L0NMB9_TOLOC</name>
<dbReference type="EMBL" id="LFRF01000001">
    <property type="protein sequence ID" value="KND95174.1"/>
    <property type="molecule type" value="Genomic_DNA"/>
</dbReference>
<dbReference type="OrthoDB" id="4814718at2759"/>
<comment type="caution">
    <text evidence="1">The sequence shown here is derived from an EMBL/GenBank/DDBJ whole genome shotgun (WGS) entry which is preliminary data.</text>
</comment>
<protein>
    <submittedName>
        <fullName evidence="1">Uncharacterized protein</fullName>
    </submittedName>
</protein>
<feature type="non-terminal residue" evidence="1">
    <location>
        <position position="1"/>
    </location>
</feature>
<dbReference type="AlphaFoldDB" id="A0A0L0NMB9"/>
<reference evidence="1 2" key="1">
    <citation type="journal article" date="2015" name="BMC Genomics">
        <title>The genome of the truffle-parasite Tolypocladium ophioglossoides and the evolution of antifungal peptaibiotics.</title>
        <authorList>
            <person name="Quandt C.A."/>
            <person name="Bushley K.E."/>
            <person name="Spatafora J.W."/>
        </authorList>
    </citation>
    <scope>NUCLEOTIDE SEQUENCE [LARGE SCALE GENOMIC DNA]</scope>
    <source>
        <strain evidence="1 2">CBS 100239</strain>
    </source>
</reference>
<evidence type="ECO:0000313" key="2">
    <source>
        <dbReference type="Proteomes" id="UP000036947"/>
    </source>
</evidence>
<accession>A0A0L0NMB9</accession>
<gene>
    <name evidence="1" type="ORF">TOPH_00229</name>
</gene>